<dbReference type="EMBL" id="MK573209">
    <property type="protein sequence ID" value="QEM01865.1"/>
    <property type="molecule type" value="Genomic_DNA"/>
</dbReference>
<dbReference type="AlphaFoldDB" id="A0A5C1H8C3"/>
<dbReference type="InterPro" id="IPR002222">
    <property type="entry name" value="Ribosomal_uS19"/>
</dbReference>
<name>A0A5C1H8C3_9APIC</name>
<proteinExistence type="inferred from homology"/>
<organism evidence="4">
    <name type="scientific">Nephromyces sp. ex Molgula occidentalis</name>
    <dbReference type="NCBI Taxonomy" id="2544991"/>
    <lineage>
        <taxon>Eukaryota</taxon>
        <taxon>Sar</taxon>
        <taxon>Alveolata</taxon>
        <taxon>Apicomplexa</taxon>
        <taxon>Aconoidasida</taxon>
        <taxon>Nephromycida</taxon>
        <taxon>Nephromyces</taxon>
    </lineage>
</organism>
<accession>A0A5C1H8C3</accession>
<dbReference type="SUPFAM" id="SSF54570">
    <property type="entry name" value="Ribosomal protein S19"/>
    <property type="match status" value="1"/>
</dbReference>
<evidence type="ECO:0000256" key="3">
    <source>
        <dbReference type="ARBA" id="ARBA00023274"/>
    </source>
</evidence>
<dbReference type="GO" id="GO:1990904">
    <property type="term" value="C:ribonucleoprotein complex"/>
    <property type="evidence" value="ECO:0007669"/>
    <property type="project" value="UniProtKB-KW"/>
</dbReference>
<reference evidence="4" key="1">
    <citation type="journal article" date="2019" name="Genome Biol. Evol.">
        <title>Nephromyces represents a diverse and novel lineage of the Apicomplexa that has retained apicoplasts.</title>
        <authorList>
            <person name="Munoz-Gomez S.A."/>
            <person name="Durnin K."/>
            <person name="Eme L."/>
            <person name="Paight C."/>
            <person name="Lane C.E."/>
            <person name="Saffo M.B."/>
            <person name="Slamovits C.H."/>
        </authorList>
    </citation>
    <scope>NUCLEOTIDE SEQUENCE</scope>
    <source>
        <strain evidence="4">688</strain>
    </source>
</reference>
<dbReference type="GO" id="GO:0005840">
    <property type="term" value="C:ribosome"/>
    <property type="evidence" value="ECO:0007669"/>
    <property type="project" value="UniProtKB-KW"/>
</dbReference>
<dbReference type="GO" id="GO:0006412">
    <property type="term" value="P:translation"/>
    <property type="evidence" value="ECO:0007669"/>
    <property type="project" value="InterPro"/>
</dbReference>
<dbReference type="GO" id="GO:0003735">
    <property type="term" value="F:structural constituent of ribosome"/>
    <property type="evidence" value="ECO:0007669"/>
    <property type="project" value="InterPro"/>
</dbReference>
<comment type="similarity">
    <text evidence="1">Belongs to the universal ribosomal protein uS19 family.</text>
</comment>
<evidence type="ECO:0000313" key="4">
    <source>
        <dbReference type="EMBL" id="QEM01865.1"/>
    </source>
</evidence>
<dbReference type="Gene3D" id="3.30.860.10">
    <property type="entry name" value="30s Ribosomal Protein S19, Chain A"/>
    <property type="match status" value="1"/>
</dbReference>
<gene>
    <name evidence="4" type="primary">rps19</name>
</gene>
<protein>
    <submittedName>
        <fullName evidence="4">30S ribosomal protein S19</fullName>
    </submittedName>
</protein>
<dbReference type="InterPro" id="IPR023575">
    <property type="entry name" value="Ribosomal_uS19_SF"/>
</dbReference>
<evidence type="ECO:0000256" key="2">
    <source>
        <dbReference type="ARBA" id="ARBA00022980"/>
    </source>
</evidence>
<keyword evidence="2 4" id="KW-0689">Ribosomal protein</keyword>
<keyword evidence="3" id="KW-0687">Ribonucleoprotein</keyword>
<dbReference type="Pfam" id="PF00203">
    <property type="entry name" value="Ribosomal_S19"/>
    <property type="match status" value="1"/>
</dbReference>
<evidence type="ECO:0000256" key="1">
    <source>
        <dbReference type="ARBA" id="ARBA00007345"/>
    </source>
</evidence>
<sequence>MIKCLKKYPYISNDILRKLKKFNNYKFKNLKIYNKSLTLYFKFKHYKLFFYNGKIYIPININYKKIGLKSGYFIKTKN</sequence>